<dbReference type="InterPro" id="IPR018513">
    <property type="entry name" value="Cell_synthase_bac"/>
</dbReference>
<dbReference type="AlphaFoldDB" id="E3CZD0"/>
<keyword evidence="3" id="KW-1185">Reference proteome</keyword>
<keyword evidence="1" id="KW-0472">Membrane</keyword>
<dbReference type="GO" id="GO:0006011">
    <property type="term" value="P:UDP-alpha-D-glucose metabolic process"/>
    <property type="evidence" value="ECO:0007669"/>
    <property type="project" value="InterPro"/>
</dbReference>
<dbReference type="EMBL" id="CM001022">
    <property type="protein sequence ID" value="EFQ24627.1"/>
    <property type="molecule type" value="Genomic_DNA"/>
</dbReference>
<keyword evidence="1" id="KW-1133">Transmembrane helix</keyword>
<dbReference type="PaxDb" id="584708-Apau_2217"/>
<protein>
    <recommendedName>
        <fullName evidence="4">Cellulose synthase regulatory subunit</fullName>
    </recommendedName>
</protein>
<feature type="transmembrane region" description="Helical" evidence="1">
    <location>
        <begin position="615"/>
        <end position="633"/>
    </location>
</feature>
<evidence type="ECO:0008006" key="4">
    <source>
        <dbReference type="Google" id="ProtNLM"/>
    </source>
</evidence>
<dbReference type="GO" id="GO:0016020">
    <property type="term" value="C:membrane"/>
    <property type="evidence" value="ECO:0007669"/>
    <property type="project" value="InterPro"/>
</dbReference>
<dbReference type="HOGENOM" id="CLU_416006_0_0_0"/>
<gene>
    <name evidence="2" type="ORF">Apau_2217</name>
</gene>
<keyword evidence="1" id="KW-0812">Transmembrane</keyword>
<sequence>MKTGWKGWIAALLLGTSLLGVASAEERAVTLADLGYREGVSLEGPRGERTFYFPLPRGKVLPGSRVDLALSAPPGLAGDSVVLADLEGRPPVSRTLGGVSGEVRLSLPLDPARDGESGVSLRVRTRIHRTDDLCRDAFGGNLNVTLRPQTALVLRYAPLPVKTAADWVAALQNGVAVVLPDEPTPEEVASAVGLFARFSRRFPGRVFFLRGSEEAGAGVLPRVRVQTDPQSASGLRVEGGRDLLISGADGTALTAVARQVADLSLMGAAASAVLGVEESDSRKPEGIPSFLPLRGTLRGEGVLTAELEGTVYAASDASVPGAVELTLRGACSVPEDPRVPVQVDVLWNGALAASAALPGGRFDLKVPVPPELGIGPRNDLRLLFRYGKAGSPCRVQPALRRAELYPGSGARVTGSGSAARLGVVGFPLAMTGRGVLLVDRDLKGMGLAAAAHLWGALCATLPPDRFPFPEVRFLQEPGDLKGVGYAVAVSGKALPEGLKPDFPLTLTDASTLVRLPDRKVLFRGRPEVPLAVGQVGSLAGVPSLALQAVVRPEVLQRAGAWMEDPAHLGRLSGNVFLFQDPGRATVLDTREQLLRVEEEGKPAFPWYGYERFRPYVFFGAWVLLAALLARLYFGQNSRRRGAQEEKKRRFSDSESRDQE</sequence>
<accession>E3CZD0</accession>
<dbReference type="Gene3D" id="2.60.120.260">
    <property type="entry name" value="Galactose-binding domain-like"/>
    <property type="match status" value="1"/>
</dbReference>
<organism evidence="2 3">
    <name type="scientific">Aminomonas paucivorans DSM 12260</name>
    <dbReference type="NCBI Taxonomy" id="584708"/>
    <lineage>
        <taxon>Bacteria</taxon>
        <taxon>Thermotogati</taxon>
        <taxon>Synergistota</taxon>
        <taxon>Synergistia</taxon>
        <taxon>Synergistales</taxon>
        <taxon>Synergistaceae</taxon>
        <taxon>Aminomonas</taxon>
    </lineage>
</organism>
<evidence type="ECO:0000256" key="1">
    <source>
        <dbReference type="SAM" id="Phobius"/>
    </source>
</evidence>
<name>E3CZD0_9BACT</name>
<evidence type="ECO:0000313" key="2">
    <source>
        <dbReference type="EMBL" id="EFQ24627.1"/>
    </source>
</evidence>
<dbReference type="RefSeq" id="WP_006301871.1">
    <property type="nucleotide sequence ID" value="NZ_CM001022.1"/>
</dbReference>
<proteinExistence type="predicted"/>
<dbReference type="eggNOG" id="ENOG5033IYF">
    <property type="taxonomic scope" value="Bacteria"/>
</dbReference>
<dbReference type="STRING" id="584708.Apau_2217"/>
<dbReference type="OrthoDB" id="7315676at2"/>
<dbReference type="Proteomes" id="UP000005096">
    <property type="component" value="Chromosome"/>
</dbReference>
<dbReference type="Pfam" id="PF03170">
    <property type="entry name" value="BcsB"/>
    <property type="match status" value="1"/>
</dbReference>
<evidence type="ECO:0000313" key="3">
    <source>
        <dbReference type="Proteomes" id="UP000005096"/>
    </source>
</evidence>
<reference evidence="2 3" key="1">
    <citation type="journal article" date="2010" name="Stand. Genomic Sci.">
        <title>Non-contiguous finished genome sequence of Aminomonas paucivorans type strain (GLU-3).</title>
        <authorList>
            <person name="Pitluck S."/>
            <person name="Yasawong M."/>
            <person name="Held B."/>
            <person name="Lapidus A."/>
            <person name="Nolan M."/>
            <person name="Copeland A."/>
            <person name="Lucas S."/>
            <person name="Del Rio T.G."/>
            <person name="Tice H."/>
            <person name="Cheng J.F."/>
            <person name="Chertkov O."/>
            <person name="Goodwin L."/>
            <person name="Tapia R."/>
            <person name="Han C."/>
            <person name="Liolios K."/>
            <person name="Ivanova N."/>
            <person name="Mavromatis K."/>
            <person name="Ovchinnikova G."/>
            <person name="Pati A."/>
            <person name="Chen A."/>
            <person name="Palaniappan K."/>
            <person name="Land M."/>
            <person name="Hauser L."/>
            <person name="Chang Y.J."/>
            <person name="Jeffries C.D."/>
            <person name="Pukall R."/>
            <person name="Spring S."/>
            <person name="Rohde M."/>
            <person name="Sikorski J."/>
            <person name="Goker M."/>
            <person name="Woyke T."/>
            <person name="Bristow J."/>
            <person name="Eisen J.A."/>
            <person name="Markowitz V."/>
            <person name="Hugenholtz P."/>
            <person name="Kyrpides N.C."/>
            <person name="Klenk H.P."/>
        </authorList>
    </citation>
    <scope>NUCLEOTIDE SEQUENCE [LARGE SCALE GENOMIC DNA]</scope>
    <source>
        <strain evidence="2 3">DSM 12260</strain>
    </source>
</reference>